<gene>
    <name evidence="1" type="ORF">ERS852406_02371</name>
</gene>
<name>A0A174GJT8_9FIRM</name>
<evidence type="ECO:0000313" key="1">
    <source>
        <dbReference type="EMBL" id="CUO60695.1"/>
    </source>
</evidence>
<protein>
    <submittedName>
        <fullName evidence="1">Uncharacterized protein</fullName>
    </submittedName>
</protein>
<organism evidence="1 2">
    <name type="scientific">Fusicatenibacter saccharivorans</name>
    <dbReference type="NCBI Taxonomy" id="1150298"/>
    <lineage>
        <taxon>Bacteria</taxon>
        <taxon>Bacillati</taxon>
        <taxon>Bacillota</taxon>
        <taxon>Clostridia</taxon>
        <taxon>Lachnospirales</taxon>
        <taxon>Lachnospiraceae</taxon>
        <taxon>Fusicatenibacter</taxon>
    </lineage>
</organism>
<dbReference type="Proteomes" id="UP000095706">
    <property type="component" value="Unassembled WGS sequence"/>
</dbReference>
<sequence length="121" mass="14182">MRTGHGKGSCLIVHHLNEILYTSAYLAGNRHSSIVGRINQQCMEKLIHRYRIAHGQSTHLGSIFQRKILFCDRYLRIRLVVFHGKESRHDLRDAGRVDLIIHILREQYFFVIQIKQSGLYL</sequence>
<dbReference type="EMBL" id="CYYV01000011">
    <property type="protein sequence ID" value="CUO60695.1"/>
    <property type="molecule type" value="Genomic_DNA"/>
</dbReference>
<dbReference type="AlphaFoldDB" id="A0A174GJT8"/>
<evidence type="ECO:0000313" key="2">
    <source>
        <dbReference type="Proteomes" id="UP000095706"/>
    </source>
</evidence>
<proteinExistence type="predicted"/>
<accession>A0A174GJT8</accession>
<reference evidence="1 2" key="1">
    <citation type="submission" date="2015-09" db="EMBL/GenBank/DDBJ databases">
        <authorList>
            <consortium name="Pathogen Informatics"/>
        </authorList>
    </citation>
    <scope>NUCLEOTIDE SEQUENCE [LARGE SCALE GENOMIC DNA]</scope>
    <source>
        <strain evidence="1 2">2789STDY5608849</strain>
    </source>
</reference>